<feature type="transmembrane region" description="Helical" evidence="11">
    <location>
        <begin position="202"/>
        <end position="224"/>
    </location>
</feature>
<reference evidence="13" key="2">
    <citation type="submission" date="2025-09" db="UniProtKB">
        <authorList>
            <consortium name="Ensembl"/>
        </authorList>
    </citation>
    <scope>IDENTIFICATION</scope>
</reference>
<dbReference type="InterPro" id="IPR000276">
    <property type="entry name" value="GPCR_Rhodpsn"/>
</dbReference>
<evidence type="ECO:0000256" key="4">
    <source>
        <dbReference type="ARBA" id="ARBA00022725"/>
    </source>
</evidence>
<feature type="transmembrane region" description="Helical" evidence="11">
    <location>
        <begin position="236"/>
        <end position="257"/>
    </location>
</feature>
<sequence>MKNRSIVTEFVLLGFSQNPNVEKIVFTVFLLVYIATVVGNMLIVVIILCSPALLGSPMYFFLAVLSFLDACFSSVIAPKTIADSLYERKTISFEGCMLQIFAEHFLAGAEVIVLTAMAYDRYVAICKPLYYSSIMNGRLCGILVGVAWTGGFLHSIIQILFTFHLPFCGPNIIDHIMCDLYPLLKLACTDTHIFRLLVMANSGSICLIIFSMLLVSYGVIFFSLRTIGSEGRQKALSTCGSHLAVVVLFFVPCIFMYARPPSAFSFDKIVAIFCTILTPLLNPLIYTFRNKDMKNAIRKVWKRWVALCDEK</sequence>
<protein>
    <recommendedName>
        <fullName evidence="11">Olfactory receptor</fullName>
    </recommendedName>
</protein>
<evidence type="ECO:0000256" key="11">
    <source>
        <dbReference type="RuleBase" id="RU363047"/>
    </source>
</evidence>
<keyword evidence="5 11" id="KW-1133">Transmembrane helix</keyword>
<dbReference type="PRINTS" id="PR00237">
    <property type="entry name" value="GPCRRHODOPSN"/>
</dbReference>
<dbReference type="GO" id="GO:0004930">
    <property type="term" value="F:G protein-coupled receptor activity"/>
    <property type="evidence" value="ECO:0007669"/>
    <property type="project" value="UniProtKB-KW"/>
</dbReference>
<keyword evidence="2 11" id="KW-0716">Sensory transduction</keyword>
<evidence type="ECO:0000313" key="13">
    <source>
        <dbReference type="Ensembl" id="ENSSVLP00005014733.1"/>
    </source>
</evidence>
<feature type="transmembrane region" description="Helical" evidence="11">
    <location>
        <begin position="59"/>
        <end position="77"/>
    </location>
</feature>
<dbReference type="Proteomes" id="UP000694564">
    <property type="component" value="Chromosome 11"/>
</dbReference>
<accession>A0A8D2CTL8</accession>
<comment type="similarity">
    <text evidence="10">Belongs to the G-protein coupled receptor 1 family.</text>
</comment>
<evidence type="ECO:0000259" key="12">
    <source>
        <dbReference type="PROSITE" id="PS50262"/>
    </source>
</evidence>
<evidence type="ECO:0000256" key="9">
    <source>
        <dbReference type="ARBA" id="ARBA00023224"/>
    </source>
</evidence>
<dbReference type="PROSITE" id="PS00237">
    <property type="entry name" value="G_PROTEIN_RECEP_F1_1"/>
    <property type="match status" value="1"/>
</dbReference>
<dbReference type="InterPro" id="IPR000725">
    <property type="entry name" value="Olfact_rcpt"/>
</dbReference>
<keyword evidence="4 11" id="KW-0552">Olfaction</keyword>
<dbReference type="PRINTS" id="PR00245">
    <property type="entry name" value="OLFACTORYR"/>
</dbReference>
<evidence type="ECO:0000256" key="2">
    <source>
        <dbReference type="ARBA" id="ARBA00022606"/>
    </source>
</evidence>
<reference evidence="13" key="1">
    <citation type="submission" date="2025-08" db="UniProtKB">
        <authorList>
            <consortium name="Ensembl"/>
        </authorList>
    </citation>
    <scope>IDENTIFICATION</scope>
</reference>
<dbReference type="FunFam" id="1.20.1070.10:FF:000007">
    <property type="entry name" value="Olfactory receptor"/>
    <property type="match status" value="1"/>
</dbReference>
<dbReference type="Ensembl" id="ENSSVLT00005016346.1">
    <property type="protein sequence ID" value="ENSSVLP00005014733.1"/>
    <property type="gene ID" value="ENSSVLG00005011816.1"/>
</dbReference>
<evidence type="ECO:0000256" key="6">
    <source>
        <dbReference type="ARBA" id="ARBA00023040"/>
    </source>
</evidence>
<dbReference type="Pfam" id="PF13853">
    <property type="entry name" value="7tm_4"/>
    <property type="match status" value="1"/>
</dbReference>
<proteinExistence type="inferred from homology"/>
<keyword evidence="14" id="KW-1185">Reference proteome</keyword>
<keyword evidence="7 11" id="KW-0472">Membrane</keyword>
<evidence type="ECO:0000256" key="7">
    <source>
        <dbReference type="ARBA" id="ARBA00023136"/>
    </source>
</evidence>
<evidence type="ECO:0000313" key="14">
    <source>
        <dbReference type="Proteomes" id="UP000694564"/>
    </source>
</evidence>
<dbReference type="Gene3D" id="1.20.1070.10">
    <property type="entry name" value="Rhodopsin 7-helix transmembrane proteins"/>
    <property type="match status" value="1"/>
</dbReference>
<dbReference type="PANTHER" id="PTHR48002">
    <property type="entry name" value="OLFACTORY RECEPTOR"/>
    <property type="match status" value="1"/>
</dbReference>
<dbReference type="OrthoDB" id="10017003at2759"/>
<organism evidence="13 14">
    <name type="scientific">Sciurus vulgaris</name>
    <name type="common">Eurasian red squirrel</name>
    <dbReference type="NCBI Taxonomy" id="55149"/>
    <lineage>
        <taxon>Eukaryota</taxon>
        <taxon>Metazoa</taxon>
        <taxon>Chordata</taxon>
        <taxon>Craniata</taxon>
        <taxon>Vertebrata</taxon>
        <taxon>Euteleostomi</taxon>
        <taxon>Mammalia</taxon>
        <taxon>Eutheria</taxon>
        <taxon>Euarchontoglires</taxon>
        <taxon>Glires</taxon>
        <taxon>Rodentia</taxon>
        <taxon>Sciuromorpha</taxon>
        <taxon>Sciuridae</taxon>
        <taxon>Sciurinae</taxon>
        <taxon>Sciurini</taxon>
        <taxon>Sciurus</taxon>
    </lineage>
</organism>
<dbReference type="SUPFAM" id="SSF81321">
    <property type="entry name" value="Family A G protein-coupled receptor-like"/>
    <property type="match status" value="1"/>
</dbReference>
<dbReference type="CDD" id="cd15939">
    <property type="entry name" value="7tmA_OR4A-like"/>
    <property type="match status" value="1"/>
</dbReference>
<evidence type="ECO:0000256" key="5">
    <source>
        <dbReference type="ARBA" id="ARBA00022989"/>
    </source>
</evidence>
<feature type="transmembrane region" description="Helical" evidence="11">
    <location>
        <begin position="269"/>
        <end position="288"/>
    </location>
</feature>
<dbReference type="PROSITE" id="PS50262">
    <property type="entry name" value="G_PROTEIN_RECEP_F1_2"/>
    <property type="match status" value="1"/>
</dbReference>
<keyword evidence="8 10" id="KW-0675">Receptor</keyword>
<feature type="transmembrane region" description="Helical" evidence="11">
    <location>
        <begin position="24"/>
        <end position="47"/>
    </location>
</feature>
<dbReference type="InterPro" id="IPR050427">
    <property type="entry name" value="Olfactory_Receptors"/>
</dbReference>
<keyword evidence="11" id="KW-1003">Cell membrane</keyword>
<evidence type="ECO:0000256" key="3">
    <source>
        <dbReference type="ARBA" id="ARBA00022692"/>
    </source>
</evidence>
<dbReference type="GO" id="GO:0005886">
    <property type="term" value="C:plasma membrane"/>
    <property type="evidence" value="ECO:0007669"/>
    <property type="project" value="UniProtKB-SubCell"/>
</dbReference>
<feature type="domain" description="G-protein coupled receptors family 1 profile" evidence="12">
    <location>
        <begin position="39"/>
        <end position="286"/>
    </location>
</feature>
<dbReference type="GO" id="GO:0004984">
    <property type="term" value="F:olfactory receptor activity"/>
    <property type="evidence" value="ECO:0007669"/>
    <property type="project" value="InterPro"/>
</dbReference>
<keyword evidence="6 10" id="KW-0297">G-protein coupled receptor</keyword>
<evidence type="ECO:0000256" key="8">
    <source>
        <dbReference type="ARBA" id="ARBA00023170"/>
    </source>
</evidence>
<name>A0A8D2CTL8_SCIVU</name>
<dbReference type="AlphaFoldDB" id="A0A8D2CTL8"/>
<feature type="transmembrane region" description="Helical" evidence="11">
    <location>
        <begin position="139"/>
        <end position="161"/>
    </location>
</feature>
<keyword evidence="3 10" id="KW-0812">Transmembrane</keyword>
<evidence type="ECO:0000256" key="10">
    <source>
        <dbReference type="RuleBase" id="RU000688"/>
    </source>
</evidence>
<dbReference type="InterPro" id="IPR017452">
    <property type="entry name" value="GPCR_Rhodpsn_7TM"/>
</dbReference>
<evidence type="ECO:0000256" key="1">
    <source>
        <dbReference type="ARBA" id="ARBA00004141"/>
    </source>
</evidence>
<keyword evidence="9 10" id="KW-0807">Transducer</keyword>
<dbReference type="GeneTree" id="ENSGT00900000141017"/>
<comment type="subcellular location">
    <subcellularLocation>
        <location evidence="11">Cell membrane</location>
        <topology evidence="11">Multi-pass membrane protein</topology>
    </subcellularLocation>
    <subcellularLocation>
        <location evidence="1">Membrane</location>
        <topology evidence="1">Multi-pass membrane protein</topology>
    </subcellularLocation>
</comment>